<dbReference type="SUPFAM" id="SSF53155">
    <property type="entry name" value="Methylated DNA-protein cysteine methyltransferase domain"/>
    <property type="match status" value="1"/>
</dbReference>
<comment type="catalytic activity">
    <reaction evidence="1">
        <text>a 4-O-methyl-thymidine in DNA + L-cysteinyl-[protein] = a thymidine in DNA + S-methyl-L-cysteinyl-[protein]</text>
        <dbReference type="Rhea" id="RHEA:53428"/>
        <dbReference type="Rhea" id="RHEA-COMP:10131"/>
        <dbReference type="Rhea" id="RHEA-COMP:10132"/>
        <dbReference type="Rhea" id="RHEA-COMP:13555"/>
        <dbReference type="Rhea" id="RHEA-COMP:13556"/>
        <dbReference type="ChEBI" id="CHEBI:29950"/>
        <dbReference type="ChEBI" id="CHEBI:82612"/>
        <dbReference type="ChEBI" id="CHEBI:137386"/>
        <dbReference type="ChEBI" id="CHEBI:137387"/>
        <dbReference type="EC" id="2.1.1.63"/>
    </reaction>
</comment>
<comment type="caution">
    <text evidence="8">The sequence shown here is derived from an EMBL/GenBank/DDBJ whole genome shotgun (WGS) entry which is preliminary data.</text>
</comment>
<dbReference type="CDD" id="cd06445">
    <property type="entry name" value="ATase"/>
    <property type="match status" value="1"/>
</dbReference>
<keyword evidence="3" id="KW-0808">Transferase</keyword>
<sequence length="160" mass="16908">MSGPDYDAVLPAPFGALGVRLLGEALSGLDFLPPETPLRPSGSAVVHRVAHELEAYYADPGHVWKLVLAPAGTLFRQRVWQSLLAIPPGRTRTYGELAEELASSPRAVGQAVGDNPIPIVIPCHRVLAAHGLGGFMHGTAGFPMAVKQWLLHHEGADAGS</sequence>
<proteinExistence type="predicted"/>
<dbReference type="RefSeq" id="WP_131445182.1">
    <property type="nucleotide sequence ID" value="NZ_SJZB01000018.1"/>
</dbReference>
<evidence type="ECO:0000259" key="7">
    <source>
        <dbReference type="Pfam" id="PF01035"/>
    </source>
</evidence>
<feature type="domain" description="Methylated-DNA-[protein]-cysteine S-methyltransferase DNA binding" evidence="7">
    <location>
        <begin position="75"/>
        <end position="156"/>
    </location>
</feature>
<evidence type="ECO:0000313" key="9">
    <source>
        <dbReference type="Proteomes" id="UP000295443"/>
    </source>
</evidence>
<dbReference type="PANTHER" id="PTHR10815">
    <property type="entry name" value="METHYLATED-DNA--PROTEIN-CYSTEINE METHYLTRANSFERASE"/>
    <property type="match status" value="1"/>
</dbReference>
<dbReference type="Proteomes" id="UP000295443">
    <property type="component" value="Unassembled WGS sequence"/>
</dbReference>
<dbReference type="Pfam" id="PF01035">
    <property type="entry name" value="DNA_binding_1"/>
    <property type="match status" value="1"/>
</dbReference>
<dbReference type="GO" id="GO:0032259">
    <property type="term" value="P:methylation"/>
    <property type="evidence" value="ECO:0007669"/>
    <property type="project" value="UniProtKB-KW"/>
</dbReference>
<dbReference type="AlphaFoldDB" id="A0A4R1BGI0"/>
<evidence type="ECO:0000256" key="2">
    <source>
        <dbReference type="ARBA" id="ARBA00022603"/>
    </source>
</evidence>
<evidence type="ECO:0000256" key="1">
    <source>
        <dbReference type="ARBA" id="ARBA00001286"/>
    </source>
</evidence>
<dbReference type="InterPro" id="IPR036217">
    <property type="entry name" value="MethylDNA_cys_MeTrfase_DNAb"/>
</dbReference>
<comment type="catalytic activity">
    <reaction evidence="6">
        <text>a 6-O-methyl-2'-deoxyguanosine in DNA + L-cysteinyl-[protein] = S-methyl-L-cysteinyl-[protein] + a 2'-deoxyguanosine in DNA</text>
        <dbReference type="Rhea" id="RHEA:24000"/>
        <dbReference type="Rhea" id="RHEA-COMP:10131"/>
        <dbReference type="Rhea" id="RHEA-COMP:10132"/>
        <dbReference type="Rhea" id="RHEA-COMP:11367"/>
        <dbReference type="Rhea" id="RHEA-COMP:11368"/>
        <dbReference type="ChEBI" id="CHEBI:29950"/>
        <dbReference type="ChEBI" id="CHEBI:82612"/>
        <dbReference type="ChEBI" id="CHEBI:85445"/>
        <dbReference type="ChEBI" id="CHEBI:85448"/>
        <dbReference type="EC" id="2.1.1.63"/>
    </reaction>
</comment>
<evidence type="ECO:0000256" key="4">
    <source>
        <dbReference type="ARBA" id="ARBA00022763"/>
    </source>
</evidence>
<accession>A0A4R1BGI0</accession>
<evidence type="ECO:0000313" key="8">
    <source>
        <dbReference type="EMBL" id="TCJ16254.1"/>
    </source>
</evidence>
<reference evidence="8 9" key="1">
    <citation type="submission" date="2019-03" db="EMBL/GenBank/DDBJ databases">
        <title>Genome sequence of Thiobacillaceae bacterium LSR1, a sulfur-oxidizing bacterium isolated from freshwater sediment.</title>
        <authorList>
            <person name="Li S."/>
        </authorList>
    </citation>
    <scope>NUCLEOTIDE SEQUENCE [LARGE SCALE GENOMIC DNA]</scope>
    <source>
        <strain evidence="8 9">LSR1</strain>
    </source>
</reference>
<dbReference type="PROSITE" id="PS00374">
    <property type="entry name" value="MGMT"/>
    <property type="match status" value="1"/>
</dbReference>
<evidence type="ECO:0000256" key="5">
    <source>
        <dbReference type="ARBA" id="ARBA00023204"/>
    </source>
</evidence>
<dbReference type="GO" id="GO:0006281">
    <property type="term" value="P:DNA repair"/>
    <property type="evidence" value="ECO:0007669"/>
    <property type="project" value="UniProtKB-KW"/>
</dbReference>
<dbReference type="GO" id="GO:0003908">
    <property type="term" value="F:methylated-DNA-[protein]-cysteine S-methyltransferase activity"/>
    <property type="evidence" value="ECO:0007669"/>
    <property type="project" value="UniProtKB-EC"/>
</dbReference>
<dbReference type="InterPro" id="IPR001497">
    <property type="entry name" value="MethylDNA_cys_MeTrfase_AS"/>
</dbReference>
<organism evidence="8 9">
    <name type="scientific">Parasulfuritortus cantonensis</name>
    <dbReference type="NCBI Taxonomy" id="2528202"/>
    <lineage>
        <taxon>Bacteria</taxon>
        <taxon>Pseudomonadati</taxon>
        <taxon>Pseudomonadota</taxon>
        <taxon>Betaproteobacteria</taxon>
        <taxon>Nitrosomonadales</taxon>
        <taxon>Thiobacillaceae</taxon>
        <taxon>Parasulfuritortus</taxon>
    </lineage>
</organism>
<dbReference type="NCBIfam" id="TIGR00589">
    <property type="entry name" value="ogt"/>
    <property type="match status" value="1"/>
</dbReference>
<dbReference type="InterPro" id="IPR036388">
    <property type="entry name" value="WH-like_DNA-bd_sf"/>
</dbReference>
<keyword evidence="5" id="KW-0234">DNA repair</keyword>
<keyword evidence="4" id="KW-0227">DNA damage</keyword>
<evidence type="ECO:0000256" key="3">
    <source>
        <dbReference type="ARBA" id="ARBA00022679"/>
    </source>
</evidence>
<dbReference type="InterPro" id="IPR036631">
    <property type="entry name" value="MGMT_N_sf"/>
</dbReference>
<protein>
    <submittedName>
        <fullName evidence="8">MGMT family protein</fullName>
    </submittedName>
</protein>
<evidence type="ECO:0000256" key="6">
    <source>
        <dbReference type="ARBA" id="ARBA00049348"/>
    </source>
</evidence>
<dbReference type="PANTHER" id="PTHR10815:SF13">
    <property type="entry name" value="METHYLATED-DNA--PROTEIN-CYSTEINE METHYLTRANSFERASE"/>
    <property type="match status" value="1"/>
</dbReference>
<gene>
    <name evidence="8" type="ORF">EZJ19_04930</name>
</gene>
<dbReference type="InterPro" id="IPR014048">
    <property type="entry name" value="MethylDNA_cys_MeTrfase_DNA-bd"/>
</dbReference>
<keyword evidence="2" id="KW-0489">Methyltransferase</keyword>
<dbReference type="EMBL" id="SJZB01000018">
    <property type="protein sequence ID" value="TCJ16254.1"/>
    <property type="molecule type" value="Genomic_DNA"/>
</dbReference>
<dbReference type="Gene3D" id="1.10.10.10">
    <property type="entry name" value="Winged helix-like DNA-binding domain superfamily/Winged helix DNA-binding domain"/>
    <property type="match status" value="1"/>
</dbReference>
<dbReference type="SUPFAM" id="SSF46767">
    <property type="entry name" value="Methylated DNA-protein cysteine methyltransferase, C-terminal domain"/>
    <property type="match status" value="1"/>
</dbReference>
<dbReference type="OrthoDB" id="9802228at2"/>
<keyword evidence="9" id="KW-1185">Reference proteome</keyword>
<name>A0A4R1BGI0_9PROT</name>